<feature type="site" description="Interaction with DNA substrate" evidence="7">
    <location>
        <position position="245"/>
    </location>
</feature>
<feature type="site" description="Important for catalytic activity" evidence="7">
    <location>
        <position position="219"/>
    </location>
</feature>
<protein>
    <submittedName>
        <fullName evidence="9">Exodeoxyribonuclease III</fullName>
    </submittedName>
</protein>
<feature type="binding site" evidence="6">
    <location>
        <position position="148"/>
    </location>
    <ligand>
        <name>Mg(2+)</name>
        <dbReference type="ChEBI" id="CHEBI:18420"/>
        <label>1</label>
    </ligand>
</feature>
<evidence type="ECO:0000313" key="9">
    <source>
        <dbReference type="EMBL" id="PAB60630.1"/>
    </source>
</evidence>
<dbReference type="Pfam" id="PF03372">
    <property type="entry name" value="Exo_endo_phos"/>
    <property type="match status" value="1"/>
</dbReference>
<dbReference type="PANTHER" id="PTHR22748:SF6">
    <property type="entry name" value="DNA-(APURINIC OR APYRIMIDINIC SITE) ENDONUCLEASE"/>
    <property type="match status" value="1"/>
</dbReference>
<dbReference type="PROSITE" id="PS51435">
    <property type="entry name" value="AP_NUCLEASE_F1_4"/>
    <property type="match status" value="1"/>
</dbReference>
<dbReference type="Proteomes" id="UP000216024">
    <property type="component" value="Unassembled WGS sequence"/>
</dbReference>
<dbReference type="InterPro" id="IPR005135">
    <property type="entry name" value="Endo/exonuclease/phosphatase"/>
</dbReference>
<accession>A0A267MPH6</accession>
<dbReference type="Gene3D" id="3.60.10.10">
    <property type="entry name" value="Endonuclease/exonuclease/phosphatase"/>
    <property type="match status" value="1"/>
</dbReference>
<evidence type="ECO:0000256" key="1">
    <source>
        <dbReference type="ARBA" id="ARBA00007092"/>
    </source>
</evidence>
<dbReference type="NCBIfam" id="TIGR00633">
    <property type="entry name" value="xth"/>
    <property type="match status" value="1"/>
</dbReference>
<dbReference type="PANTHER" id="PTHR22748">
    <property type="entry name" value="AP ENDONUCLEASE"/>
    <property type="match status" value="1"/>
</dbReference>
<evidence type="ECO:0000256" key="4">
    <source>
        <dbReference type="ARBA" id="ARBA00022842"/>
    </source>
</evidence>
<organism evidence="9 10">
    <name type="scientific">Anaeromicrobium sediminis</name>
    <dbReference type="NCBI Taxonomy" id="1478221"/>
    <lineage>
        <taxon>Bacteria</taxon>
        <taxon>Bacillati</taxon>
        <taxon>Bacillota</taxon>
        <taxon>Clostridia</taxon>
        <taxon>Peptostreptococcales</taxon>
        <taxon>Thermotaleaceae</taxon>
        <taxon>Anaeromicrobium</taxon>
    </lineage>
</organism>
<feature type="active site" description="Proton donor/acceptor" evidence="5">
    <location>
        <position position="148"/>
    </location>
</feature>
<dbReference type="GO" id="GO:0008081">
    <property type="term" value="F:phosphoric diester hydrolase activity"/>
    <property type="evidence" value="ECO:0007669"/>
    <property type="project" value="TreeGrafter"/>
</dbReference>
<dbReference type="GO" id="GO:0003677">
    <property type="term" value="F:DNA binding"/>
    <property type="evidence" value="ECO:0007669"/>
    <property type="project" value="InterPro"/>
</dbReference>
<feature type="binding site" evidence="6">
    <location>
        <position position="245"/>
    </location>
    <ligand>
        <name>Mg(2+)</name>
        <dbReference type="ChEBI" id="CHEBI:18420"/>
        <label>1</label>
    </ligand>
</feature>
<comment type="cofactor">
    <cofactor evidence="6">
        <name>Mg(2+)</name>
        <dbReference type="ChEBI" id="CHEBI:18420"/>
    </cofactor>
    <cofactor evidence="6">
        <name>Mn(2+)</name>
        <dbReference type="ChEBI" id="CHEBI:29035"/>
    </cofactor>
    <text evidence="6">Probably binds two magnesium or manganese ions per subunit.</text>
</comment>
<evidence type="ECO:0000256" key="6">
    <source>
        <dbReference type="PIRSR" id="PIRSR604808-2"/>
    </source>
</evidence>
<feature type="binding site" evidence="6">
    <location>
        <position position="7"/>
    </location>
    <ligand>
        <name>Mg(2+)</name>
        <dbReference type="ChEBI" id="CHEBI:18420"/>
        <label>1</label>
    </ligand>
</feature>
<evidence type="ECO:0000256" key="7">
    <source>
        <dbReference type="PIRSR" id="PIRSR604808-3"/>
    </source>
</evidence>
<dbReference type="FunFam" id="3.60.10.10:FF:000026">
    <property type="entry name" value="Exodeoxyribonuclease III"/>
    <property type="match status" value="1"/>
</dbReference>
<feature type="binding site" evidence="6">
    <location>
        <position position="35"/>
    </location>
    <ligand>
        <name>Mg(2+)</name>
        <dbReference type="ChEBI" id="CHEBI:18420"/>
        <label>1</label>
    </ligand>
</feature>
<comment type="similarity">
    <text evidence="1">Belongs to the DNA repair enzymes AP/ExoA family.</text>
</comment>
<feature type="site" description="Transition state stabilizer" evidence="7">
    <location>
        <position position="150"/>
    </location>
</feature>
<dbReference type="OrthoDB" id="9803914at2"/>
<dbReference type="GO" id="GO:0008311">
    <property type="term" value="F:double-stranded DNA 3'-5' DNA exonuclease activity"/>
    <property type="evidence" value="ECO:0007669"/>
    <property type="project" value="TreeGrafter"/>
</dbReference>
<dbReference type="PROSITE" id="PS00726">
    <property type="entry name" value="AP_NUCLEASE_F1_1"/>
    <property type="match status" value="1"/>
</dbReference>
<evidence type="ECO:0000256" key="2">
    <source>
        <dbReference type="ARBA" id="ARBA00022723"/>
    </source>
</evidence>
<dbReference type="SUPFAM" id="SSF56219">
    <property type="entry name" value="DNase I-like"/>
    <property type="match status" value="1"/>
</dbReference>
<dbReference type="GO" id="GO:0046872">
    <property type="term" value="F:metal ion binding"/>
    <property type="evidence" value="ECO:0007669"/>
    <property type="project" value="UniProtKB-KW"/>
</dbReference>
<dbReference type="EMBL" id="NIBG01000002">
    <property type="protein sequence ID" value="PAB60630.1"/>
    <property type="molecule type" value="Genomic_DNA"/>
</dbReference>
<dbReference type="GO" id="GO:0006284">
    <property type="term" value="P:base-excision repair"/>
    <property type="evidence" value="ECO:0007669"/>
    <property type="project" value="TreeGrafter"/>
</dbReference>
<reference evidence="9 10" key="1">
    <citation type="submission" date="2017-06" db="EMBL/GenBank/DDBJ databases">
        <title>Draft genome sequence of anaerobic fermentative bacterium Anaeromicrobium sediminis DY2726D isolated from West Pacific Ocean sediments.</title>
        <authorList>
            <person name="Zeng X."/>
        </authorList>
    </citation>
    <scope>NUCLEOTIDE SEQUENCE [LARGE SCALE GENOMIC DNA]</scope>
    <source>
        <strain evidence="9 10">DY2726D</strain>
    </source>
</reference>
<dbReference type="GO" id="GO:0003906">
    <property type="term" value="F:DNA-(apurinic or apyrimidinic site) endonuclease activity"/>
    <property type="evidence" value="ECO:0007669"/>
    <property type="project" value="TreeGrafter"/>
</dbReference>
<evidence type="ECO:0000313" key="10">
    <source>
        <dbReference type="Proteomes" id="UP000216024"/>
    </source>
</evidence>
<sequence>MKIYSWNVNGIRAVEKKGFIDWIKKENPDILGIQETKAHIEQLNEELIHIDGYESFFCSGERKGYSGVAVYTKFKPKSVKYGIGIEEFDNEGRILILEYDNFTFLNIYFPNGQKDDVRLDYKLRFYDAILDYCNDLREKGIKVVISGDYNTAHNEIDLKNPKSNEKRSGFLRIERDWIDKLVANGYIDTFRYLNPETIKYSWWSYRFNARKNNAGWRIDYHFVSEELKDNILGAEILNDVMGSDHCPVVLELKF</sequence>
<name>A0A267MPH6_9FIRM</name>
<gene>
    <name evidence="9" type="primary">xth</name>
    <name evidence="9" type="ORF">CCE28_03560</name>
</gene>
<dbReference type="InterPro" id="IPR004808">
    <property type="entry name" value="AP_endonuc_1"/>
</dbReference>
<feature type="active site" description="Proton acceptor" evidence="5">
    <location>
        <position position="245"/>
    </location>
</feature>
<comment type="caution">
    <text evidence="9">The sequence shown here is derived from an EMBL/GenBank/DDBJ whole genome shotgun (WGS) entry which is preliminary data.</text>
</comment>
<dbReference type="CDD" id="cd09085">
    <property type="entry name" value="Mth212-like_AP-endo"/>
    <property type="match status" value="1"/>
</dbReference>
<keyword evidence="2 6" id="KW-0479">Metal-binding</keyword>
<evidence type="ECO:0000256" key="3">
    <source>
        <dbReference type="ARBA" id="ARBA00022801"/>
    </source>
</evidence>
<dbReference type="InterPro" id="IPR020847">
    <property type="entry name" value="AP_endonuclease_F1_BS"/>
</dbReference>
<keyword evidence="4 6" id="KW-0460">Magnesium</keyword>
<evidence type="ECO:0000256" key="5">
    <source>
        <dbReference type="PIRSR" id="PIRSR604808-1"/>
    </source>
</evidence>
<proteinExistence type="inferred from homology"/>
<feature type="binding site" evidence="6">
    <location>
        <position position="150"/>
    </location>
    <ligand>
        <name>Mg(2+)</name>
        <dbReference type="ChEBI" id="CHEBI:18420"/>
        <label>1</label>
    </ligand>
</feature>
<keyword evidence="10" id="KW-1185">Reference proteome</keyword>
<dbReference type="InterPro" id="IPR036691">
    <property type="entry name" value="Endo/exonu/phosph_ase_sf"/>
</dbReference>
<feature type="binding site" evidence="6">
    <location>
        <position position="244"/>
    </location>
    <ligand>
        <name>Mg(2+)</name>
        <dbReference type="ChEBI" id="CHEBI:18420"/>
        <label>1</label>
    </ligand>
</feature>
<dbReference type="RefSeq" id="WP_095131064.1">
    <property type="nucleotide sequence ID" value="NZ_NIBG01000002.1"/>
</dbReference>
<evidence type="ECO:0000259" key="8">
    <source>
        <dbReference type="Pfam" id="PF03372"/>
    </source>
</evidence>
<feature type="domain" description="Endonuclease/exonuclease/phosphatase" evidence="8">
    <location>
        <begin position="5"/>
        <end position="245"/>
    </location>
</feature>
<feature type="active site" evidence="5">
    <location>
        <position position="108"/>
    </location>
</feature>
<keyword evidence="6" id="KW-0464">Manganese</keyword>
<dbReference type="NCBIfam" id="TIGR00195">
    <property type="entry name" value="exoDNase_III"/>
    <property type="match status" value="1"/>
</dbReference>
<dbReference type="AlphaFoldDB" id="A0A267MPH6"/>
<keyword evidence="3" id="KW-0378">Hydrolase</keyword>